<dbReference type="Proteomes" id="UP000422569">
    <property type="component" value="Chromosome"/>
</dbReference>
<name>A0A6B8M359_9HYPH</name>
<evidence type="ECO:0000313" key="3">
    <source>
        <dbReference type="Proteomes" id="UP000422569"/>
    </source>
</evidence>
<dbReference type="PROSITE" id="PS51379">
    <property type="entry name" value="4FE4S_FER_2"/>
    <property type="match status" value="3"/>
</dbReference>
<dbReference type="EMBL" id="CP044331">
    <property type="protein sequence ID" value="QGM96775.1"/>
    <property type="molecule type" value="Genomic_DNA"/>
</dbReference>
<evidence type="ECO:0000259" key="1">
    <source>
        <dbReference type="PROSITE" id="PS51379"/>
    </source>
</evidence>
<dbReference type="SUPFAM" id="SSF53706">
    <property type="entry name" value="Formate dehydrogenase/DMSO reductase, domains 1-3"/>
    <property type="match status" value="1"/>
</dbReference>
<dbReference type="PANTHER" id="PTHR42783">
    <property type="entry name" value="GLUTAMATE SYNTHASE [NADPH] SMALL CHAIN"/>
    <property type="match status" value="1"/>
</dbReference>
<dbReference type="SUPFAM" id="SSF54862">
    <property type="entry name" value="4Fe-4S ferredoxins"/>
    <property type="match status" value="1"/>
</dbReference>
<proteinExistence type="predicted"/>
<dbReference type="CDD" id="cd10551">
    <property type="entry name" value="PsrB"/>
    <property type="match status" value="1"/>
</dbReference>
<reference evidence="2 3" key="1">
    <citation type="submission" date="2019-09" db="EMBL/GenBank/DDBJ databases">
        <title>Isolation and complete genome sequencing of Methylocystis species.</title>
        <authorList>
            <person name="Rumah B.L."/>
            <person name="Stead C.E."/>
            <person name="Stevens B.C."/>
            <person name="Minton N.P."/>
            <person name="Grosse-Honebrink A."/>
            <person name="Zhang Y."/>
        </authorList>
    </citation>
    <scope>NUCLEOTIDE SEQUENCE [LARGE SCALE GENOMIC DNA]</scope>
    <source>
        <strain evidence="2 3">BRCS2</strain>
    </source>
</reference>
<dbReference type="AlphaFoldDB" id="A0A6B8M359"/>
<protein>
    <submittedName>
        <fullName evidence="2">4Fe-4S dicluster domain-containing protein</fullName>
    </submittedName>
</protein>
<feature type="domain" description="4Fe-4S ferredoxin-type" evidence="1">
    <location>
        <begin position="767"/>
        <end position="798"/>
    </location>
</feature>
<gene>
    <name evidence="2" type="ORF">F7D14_04330</name>
</gene>
<accession>A0A6B8M359</accession>
<organism evidence="2 3">
    <name type="scientific">Methylocystis parvus</name>
    <dbReference type="NCBI Taxonomy" id="134"/>
    <lineage>
        <taxon>Bacteria</taxon>
        <taxon>Pseudomonadati</taxon>
        <taxon>Pseudomonadota</taxon>
        <taxon>Alphaproteobacteria</taxon>
        <taxon>Hyphomicrobiales</taxon>
        <taxon>Methylocystaceae</taxon>
        <taxon>Methylocystis</taxon>
    </lineage>
</organism>
<dbReference type="Gene3D" id="2.40.40.20">
    <property type="match status" value="1"/>
</dbReference>
<feature type="domain" description="4Fe-4S ferredoxin-type" evidence="1">
    <location>
        <begin position="799"/>
        <end position="828"/>
    </location>
</feature>
<dbReference type="RefSeq" id="WP_154419679.1">
    <property type="nucleotide sequence ID" value="NZ_CP044331.1"/>
</dbReference>
<feature type="domain" description="4Fe-4S ferredoxin-type" evidence="1">
    <location>
        <begin position="712"/>
        <end position="742"/>
    </location>
</feature>
<dbReference type="PANTHER" id="PTHR42783:SF3">
    <property type="entry name" value="GLUTAMATE SYNTHASE [NADPH] SMALL CHAIN-RELATED"/>
    <property type="match status" value="1"/>
</dbReference>
<dbReference type="InterPro" id="IPR017896">
    <property type="entry name" value="4Fe4S_Fe-S-bd"/>
</dbReference>
<dbReference type="Gene3D" id="3.30.70.20">
    <property type="match status" value="2"/>
</dbReference>
<evidence type="ECO:0000313" key="2">
    <source>
        <dbReference type="EMBL" id="QGM96775.1"/>
    </source>
</evidence>
<keyword evidence="3" id="KW-1185">Reference proteome</keyword>
<dbReference type="KEGG" id="mpar:F7D14_04330"/>
<dbReference type="InterPro" id="IPR009010">
    <property type="entry name" value="Asp_de-COase-like_dom_sf"/>
</dbReference>
<dbReference type="Pfam" id="PF13247">
    <property type="entry name" value="Fer4_11"/>
    <property type="match status" value="1"/>
</dbReference>
<dbReference type="SUPFAM" id="SSF50692">
    <property type="entry name" value="ADC-like"/>
    <property type="match status" value="1"/>
</dbReference>
<sequence length="945" mass="102679">MSPVSRQWRRLGIARETPLGADVAADSPDRREALKLMATALTLGGVGGCSPPPQHLIPAVHPPPNVRPGQADEYSTAFVHQGYAVGVVVRHWMGRPIKVEGNPNHPASLGATDAMAQAQLLDFYNPERAWGTTRKGLPADMPSLERALAAQRENFGANRGAGLAVLTGACSSPTLSAQLEQLRDAYPEARWLHYEAISRANTHKGAALAYGRAVEPVYDLARADVILAIDSDLLDQAPGSLRYARDFALRRNPVRDGNMSRLYAVEATPTLTGAMADHRYIARRGEAQDALSALAARFLGHSTPEPPDWLRRIADDLDAHRGRALIHLGPDHSAENHALVFAINEALGARGATLRLVEPVLHPSADADYSLPALIRDMDAGKIASLFILDSNPAFTASAIGFAEAMKRVDFNLTLTPARNETSDATLWATPMSHSWEYWSDARAFDGTASVLQPQSSPLFGGIDPHHLLSLLLRPGAPESHDLVQATWKSKLSGDFESGWRKALSDGVVEGSANAAFNGALRPAAPTLSAPKPVSAGVALLLRPDPFLWDGRNAGNAWLQELPRPLTKIVWDNPALVSPGAARRLGVRDGDLVEIAGGGAVMRSPVWIHPGQADDCVVAYLGFGRQRSGDIGRNVGVDFFPLYGLNGPFALRKLDGRVAVASTDRHHPLRDDESGQFARSDTLAHFRSGEIEPSPREGPFLYRWRPQGPAAWGMSIDLNACIGCSACVVACQAENNIPVVGREQVLRQREMHWLRIDRYYEGPPEDPQIHFQPVLCMHCEQAPCEPVCPVGATMHDSEGLNVMVYNRCVGTRFCSNNCPYKVRRFNYFAFADAESRALESRNPDVTVRARGVMEKCTFCIQRIAAARVEADKANKPIGEVVTACQAACPSRAISFGNLAESESETAQRKKSPLAYALLADQNTAPRVTYEMRILNRNPHLAEPAP</sequence>